<protein>
    <submittedName>
        <fullName evidence="2">DUF1214 domain-containing protein</fullName>
    </submittedName>
</protein>
<feature type="domain" description="DUF1214" evidence="1">
    <location>
        <begin position="301"/>
        <end position="374"/>
    </location>
</feature>
<feature type="domain" description="DUF1214" evidence="1">
    <location>
        <begin position="126"/>
        <end position="203"/>
    </location>
</feature>
<dbReference type="Proteomes" id="UP000323708">
    <property type="component" value="Unassembled WGS sequence"/>
</dbReference>
<dbReference type="Pfam" id="PF06742">
    <property type="entry name" value="DUF1214"/>
    <property type="match status" value="2"/>
</dbReference>
<sequence>MKNAGLLLLAALLCLGAYGLGSLNARKVIELPPVEWAQHSDAAQAWREFTVSLEAAAARIYQGEVPAPEQTEGLQYLSQLAAASLEMKLARGDREVPQFTDWMSDYRRFLGDSPDAIYHTAEISHEYRYRISGNRGAARYLGFMLYGRQLNGWNRAAANLSSASLRFDEQGDFSILLSAEPPADGQDWLQLEEDVHMVMVRQYYHERKDSETARFSIRNLDAAAVPAPMTDAVVAERLRAATGFFNATVDGAVALADMLADAPNTTEPPARYSADFGGVFYPTFDNQYFGGWFKLAADEALVIEGEVPDAPYWSVSLQNRWLQSLGGSAQQSALNDQQIVTANGRYRLVVSHVRPPGENWLDTGGREQGLLAIRYQLAADSEPPQLRVVKLDAL</sequence>
<organism evidence="2 3">
    <name type="scientific">Pseudohalioglobus sediminis</name>
    <dbReference type="NCBI Taxonomy" id="2606449"/>
    <lineage>
        <taxon>Bacteria</taxon>
        <taxon>Pseudomonadati</taxon>
        <taxon>Pseudomonadota</taxon>
        <taxon>Gammaproteobacteria</taxon>
        <taxon>Cellvibrionales</taxon>
        <taxon>Halieaceae</taxon>
        <taxon>Pseudohalioglobus</taxon>
    </lineage>
</organism>
<dbReference type="InterPro" id="IPR010621">
    <property type="entry name" value="DUF1214"/>
</dbReference>
<evidence type="ECO:0000259" key="1">
    <source>
        <dbReference type="Pfam" id="PF06742"/>
    </source>
</evidence>
<accession>A0A5B0X4Q9</accession>
<gene>
    <name evidence="2" type="ORF">F0M18_05420</name>
</gene>
<name>A0A5B0X4Q9_9GAMM</name>
<dbReference type="AlphaFoldDB" id="A0A5B0X4Q9"/>
<evidence type="ECO:0000313" key="3">
    <source>
        <dbReference type="Proteomes" id="UP000323708"/>
    </source>
</evidence>
<proteinExistence type="predicted"/>
<dbReference type="RefSeq" id="WP_149610388.1">
    <property type="nucleotide sequence ID" value="NZ_VTUX01000002.1"/>
</dbReference>
<dbReference type="EMBL" id="VTUX01000002">
    <property type="protein sequence ID" value="KAA1193281.1"/>
    <property type="molecule type" value="Genomic_DNA"/>
</dbReference>
<comment type="caution">
    <text evidence="2">The sequence shown here is derived from an EMBL/GenBank/DDBJ whole genome shotgun (WGS) entry which is preliminary data.</text>
</comment>
<keyword evidence="3" id="KW-1185">Reference proteome</keyword>
<evidence type="ECO:0000313" key="2">
    <source>
        <dbReference type="EMBL" id="KAA1193281.1"/>
    </source>
</evidence>
<reference evidence="2 3" key="1">
    <citation type="submission" date="2019-09" db="EMBL/GenBank/DDBJ databases">
        <authorList>
            <person name="Chen X.-Y."/>
        </authorList>
    </citation>
    <scope>NUCLEOTIDE SEQUENCE [LARGE SCALE GENOMIC DNA]</scope>
    <source>
        <strain evidence="2 3">NY5</strain>
    </source>
</reference>